<evidence type="ECO:0000313" key="2">
    <source>
        <dbReference type="Proteomes" id="UP000198415"/>
    </source>
</evidence>
<keyword evidence="2" id="KW-1185">Reference proteome</keyword>
<accession>A0A238XFB6</accession>
<dbReference type="EMBL" id="FZNR01000003">
    <property type="protein sequence ID" value="SNR57695.1"/>
    <property type="molecule type" value="Genomic_DNA"/>
</dbReference>
<dbReference type="Proteomes" id="UP000198415">
    <property type="component" value="Unassembled WGS sequence"/>
</dbReference>
<evidence type="ECO:0008006" key="3">
    <source>
        <dbReference type="Google" id="ProtNLM"/>
    </source>
</evidence>
<evidence type="ECO:0000313" key="1">
    <source>
        <dbReference type="EMBL" id="SNR57695.1"/>
    </source>
</evidence>
<dbReference type="InterPro" id="IPR011009">
    <property type="entry name" value="Kinase-like_dom_sf"/>
</dbReference>
<dbReference type="RefSeq" id="WP_089293016.1">
    <property type="nucleotide sequence ID" value="NZ_BOMU01000041.1"/>
</dbReference>
<dbReference type="AlphaFoldDB" id="A0A238XFB6"/>
<reference evidence="1 2" key="1">
    <citation type="submission" date="2017-06" db="EMBL/GenBank/DDBJ databases">
        <authorList>
            <person name="Kim H.J."/>
            <person name="Triplett B.A."/>
        </authorList>
    </citation>
    <scope>NUCLEOTIDE SEQUENCE [LARGE SCALE GENOMIC DNA]</scope>
    <source>
        <strain evidence="1 2">DSM 43151</strain>
    </source>
</reference>
<dbReference type="OrthoDB" id="2570531at2"/>
<sequence>MPSVRIQYFALPHSVRSLIEEVTGPVHAAQQVDAGKNSHLAIRLEAAGGTYFVKGLPSDHRWVFTQQREADIAPYLEDVGADLAGHIVSGGWDLLVFTALQGRHVDYRPGSADLPLVVGLLHDIAAMKCPPVDLRRAEVRWAEYVDRPAAAEELAGSSLLHTDWNDTNVLISDRARLVDWGWATRGAAWLDPALWVIWLIAAGHTPPAAEQWAEKVSTWSSGSPEAVTRFAAANARFWLSEGERTQDAWTLRLVKASESWASHRRSLEI</sequence>
<dbReference type="SUPFAM" id="SSF56112">
    <property type="entry name" value="Protein kinase-like (PK-like)"/>
    <property type="match status" value="1"/>
</dbReference>
<organism evidence="1 2">
    <name type="scientific">Actinoplanes regularis</name>
    <dbReference type="NCBI Taxonomy" id="52697"/>
    <lineage>
        <taxon>Bacteria</taxon>
        <taxon>Bacillati</taxon>
        <taxon>Actinomycetota</taxon>
        <taxon>Actinomycetes</taxon>
        <taxon>Micromonosporales</taxon>
        <taxon>Micromonosporaceae</taxon>
        <taxon>Actinoplanes</taxon>
    </lineage>
</organism>
<protein>
    <recommendedName>
        <fullName evidence="3">Phosphotransferase enzyme family protein</fullName>
    </recommendedName>
</protein>
<proteinExistence type="predicted"/>
<name>A0A238XFB6_9ACTN</name>
<gene>
    <name evidence="1" type="ORF">SAMN06264365_103404</name>
</gene>